<organism evidence="3">
    <name type="scientific">Echinostoma caproni</name>
    <dbReference type="NCBI Taxonomy" id="27848"/>
    <lineage>
        <taxon>Eukaryota</taxon>
        <taxon>Metazoa</taxon>
        <taxon>Spiralia</taxon>
        <taxon>Lophotrochozoa</taxon>
        <taxon>Platyhelminthes</taxon>
        <taxon>Trematoda</taxon>
        <taxon>Digenea</taxon>
        <taxon>Plagiorchiida</taxon>
        <taxon>Echinostomata</taxon>
        <taxon>Echinostomatoidea</taxon>
        <taxon>Echinostomatidae</taxon>
        <taxon>Echinostoma</taxon>
    </lineage>
</organism>
<evidence type="ECO:0000313" key="1">
    <source>
        <dbReference type="EMBL" id="VDP81774.1"/>
    </source>
</evidence>
<reference evidence="1 2" key="2">
    <citation type="submission" date="2018-11" db="EMBL/GenBank/DDBJ databases">
        <authorList>
            <consortium name="Pathogen Informatics"/>
        </authorList>
    </citation>
    <scope>NUCLEOTIDE SEQUENCE [LARGE SCALE GENOMIC DNA]</scope>
    <source>
        <strain evidence="1 2">Egypt</strain>
    </source>
</reference>
<accession>A0A183AL64</accession>
<evidence type="ECO:0000313" key="2">
    <source>
        <dbReference type="Proteomes" id="UP000272942"/>
    </source>
</evidence>
<dbReference type="WBParaSite" id="ECPE_0000771801-mRNA-1">
    <property type="protein sequence ID" value="ECPE_0000771801-mRNA-1"/>
    <property type="gene ID" value="ECPE_0000771801"/>
</dbReference>
<evidence type="ECO:0000313" key="3">
    <source>
        <dbReference type="WBParaSite" id="ECPE_0000771801-mRNA-1"/>
    </source>
</evidence>
<sequence length="103" mass="11713">MERVHHFSDGDPIFRHLEAVRSLIPVILDNPVDIRNNNKLVKGKYIVPLKAPEFMPDYAREHLQMNSLASEGVALNSRTAQSGVTPPEMEYLAEEAAPRYRRS</sequence>
<protein>
    <submittedName>
        <fullName evidence="3">DNA-directed RNA polymerase</fullName>
    </submittedName>
</protein>
<name>A0A183AL64_9TREM</name>
<gene>
    <name evidence="1" type="ORF">ECPE_LOCUS7699</name>
</gene>
<keyword evidence="2" id="KW-1185">Reference proteome</keyword>
<reference evidence="3" key="1">
    <citation type="submission" date="2016-06" db="UniProtKB">
        <authorList>
            <consortium name="WormBaseParasite"/>
        </authorList>
    </citation>
    <scope>IDENTIFICATION</scope>
</reference>
<dbReference type="Proteomes" id="UP000272942">
    <property type="component" value="Unassembled WGS sequence"/>
</dbReference>
<dbReference type="EMBL" id="UZAN01044941">
    <property type="protein sequence ID" value="VDP81774.1"/>
    <property type="molecule type" value="Genomic_DNA"/>
</dbReference>
<dbReference type="AlphaFoldDB" id="A0A183AL64"/>
<proteinExistence type="predicted"/>